<feature type="compositionally biased region" description="Polar residues" evidence="7">
    <location>
        <begin position="416"/>
        <end position="427"/>
    </location>
</feature>
<dbReference type="PROSITE" id="PS00028">
    <property type="entry name" value="ZINC_FINGER_C2H2_1"/>
    <property type="match status" value="2"/>
</dbReference>
<evidence type="ECO:0000256" key="1">
    <source>
        <dbReference type="ARBA" id="ARBA00004123"/>
    </source>
</evidence>
<dbReference type="EMBL" id="AZBU02000005">
    <property type="protein sequence ID" value="TKR76356.1"/>
    <property type="molecule type" value="Genomic_DNA"/>
</dbReference>
<reference evidence="9 10" key="2">
    <citation type="journal article" date="2019" name="G3 (Bethesda)">
        <title>Hybrid Assembly of the Genome of the Entomopathogenic Nematode Steinernema carpocapsae Identifies the X-Chromosome.</title>
        <authorList>
            <person name="Serra L."/>
            <person name="Macchietto M."/>
            <person name="Macias-Munoz A."/>
            <person name="McGill C.J."/>
            <person name="Rodriguez I.M."/>
            <person name="Rodriguez B."/>
            <person name="Murad R."/>
            <person name="Mortazavi A."/>
        </authorList>
    </citation>
    <scope>NUCLEOTIDE SEQUENCE [LARGE SCALE GENOMIC DNA]</scope>
    <source>
        <strain evidence="9 10">ALL</strain>
    </source>
</reference>
<feature type="compositionally biased region" description="Polar residues" evidence="7">
    <location>
        <begin position="484"/>
        <end position="513"/>
    </location>
</feature>
<sequence>MKCLICGEHHTRSLLYDAINEHLDYKKYQCAQCNFGSSSLTALHEHRTQVDHEVSSESFVDHFYLEHIAKIVRGDFEYAEKHGFRTLEQCTPVRENRLDVQGAQAKCMLCDDGLIGRGAVKEHISEHLGYRPHKCADCNFATSRAIELEQHSQDLNHQVEYRANAHLYFERLVNMISQDMFYAVTNGTCEDPKALFKGIVNRPLDTGVDNIKKTEIVESDRSKKRKTIQVVDIKEESPEPVPQKLFVLDKIPEKPPVVRERSPMLRRPLLPDPSGPRTPPPGPYPKARLPAPRQRSPARPTLLRDLPRQRSRAPILTHLRSPAPPVTLNYPPGRRPSPASSINCPRSPAPVLTRPRSPPPTQKRARSPALHPAMFRSPVPSSSRARTPPLMGNRDRSPAPRARSPLITREPLAKVSKSSYPQGTQRWSEILTENERQKPQDRPRSPAPSRSSYDNGRLKLQDRSPGPIIVYDSARQTPQDRQRSPASSKSVYENNRTPQQQRGPRGLQNGTPTNCFQTAIFQTKVKSRSPAPSKPVSDDDRVPRQLFLARGPRHVQNEFSVDYKKRVACKRCHPSYAKMSADYLLRRKHVNEHHMIATPFDDPDYYDLLESQIKLCFKDYKELAYADDQCTKCLERFNSVDKMKKHVETAHSVLKILACPVQGCTRERTNPLDLKQHIDKDHKGIRKAEETQFTKMSRDYYESKRKEHDDCFPGAMYCHQRWKTVKPVYHSMQQGKANRLQNAIGLMKSAVSAVGEEASGSKKAKMDTSDDEDFHEEFKKTPSSSDEE</sequence>
<evidence type="ECO:0000256" key="3">
    <source>
        <dbReference type="ARBA" id="ARBA00022737"/>
    </source>
</evidence>
<feature type="domain" description="C2H2-type" evidence="8">
    <location>
        <begin position="630"/>
        <end position="651"/>
    </location>
</feature>
<name>A0A4U5N1W4_STECR</name>
<dbReference type="AlphaFoldDB" id="A0A4U5N1W4"/>
<evidence type="ECO:0000256" key="5">
    <source>
        <dbReference type="ARBA" id="ARBA00022833"/>
    </source>
</evidence>
<proteinExistence type="predicted"/>
<keyword evidence="10" id="KW-1185">Reference proteome</keyword>
<dbReference type="GO" id="GO:0008270">
    <property type="term" value="F:zinc ion binding"/>
    <property type="evidence" value="ECO:0007669"/>
    <property type="project" value="UniProtKB-KW"/>
</dbReference>
<accession>A0A4U5N1W4</accession>
<evidence type="ECO:0000256" key="2">
    <source>
        <dbReference type="ARBA" id="ARBA00022723"/>
    </source>
</evidence>
<protein>
    <recommendedName>
        <fullName evidence="8">C2H2-type domain-containing protein</fullName>
    </recommendedName>
</protein>
<feature type="domain" description="C2H2-type" evidence="8">
    <location>
        <begin position="107"/>
        <end position="127"/>
    </location>
</feature>
<dbReference type="InterPro" id="IPR050331">
    <property type="entry name" value="Zinc_finger"/>
</dbReference>
<dbReference type="PANTHER" id="PTHR16515">
    <property type="entry name" value="PR DOMAIN ZINC FINGER PROTEIN"/>
    <property type="match status" value="1"/>
</dbReference>
<evidence type="ECO:0000256" key="7">
    <source>
        <dbReference type="SAM" id="MobiDB-lite"/>
    </source>
</evidence>
<dbReference type="Gene3D" id="3.30.160.60">
    <property type="entry name" value="Classic Zinc Finger"/>
    <property type="match status" value="1"/>
</dbReference>
<dbReference type="InterPro" id="IPR013087">
    <property type="entry name" value="Znf_C2H2_type"/>
</dbReference>
<dbReference type="Proteomes" id="UP000298663">
    <property type="component" value="Unassembled WGS sequence"/>
</dbReference>
<keyword evidence="6" id="KW-0539">Nucleus</keyword>
<feature type="region of interest" description="Disordered" evidence="7">
    <location>
        <begin position="257"/>
        <end position="513"/>
    </location>
</feature>
<gene>
    <name evidence="9" type="ORF">L596_017504</name>
</gene>
<dbReference type="SMART" id="SM00355">
    <property type="entry name" value="ZnF_C2H2"/>
    <property type="match status" value="6"/>
</dbReference>
<keyword evidence="3" id="KW-0677">Repeat</keyword>
<keyword evidence="5" id="KW-0862">Zinc</keyword>
<dbReference type="OrthoDB" id="9885925at2759"/>
<evidence type="ECO:0000256" key="4">
    <source>
        <dbReference type="ARBA" id="ARBA00022771"/>
    </source>
</evidence>
<dbReference type="STRING" id="34508.A0A4U5N1W4"/>
<organism evidence="9 10">
    <name type="scientific">Steinernema carpocapsae</name>
    <name type="common">Entomopathogenic nematode</name>
    <dbReference type="NCBI Taxonomy" id="34508"/>
    <lineage>
        <taxon>Eukaryota</taxon>
        <taxon>Metazoa</taxon>
        <taxon>Ecdysozoa</taxon>
        <taxon>Nematoda</taxon>
        <taxon>Chromadorea</taxon>
        <taxon>Rhabditida</taxon>
        <taxon>Tylenchina</taxon>
        <taxon>Panagrolaimomorpha</taxon>
        <taxon>Strongyloidoidea</taxon>
        <taxon>Steinernematidae</taxon>
        <taxon>Steinernema</taxon>
    </lineage>
</organism>
<dbReference type="GO" id="GO:0010468">
    <property type="term" value="P:regulation of gene expression"/>
    <property type="evidence" value="ECO:0007669"/>
    <property type="project" value="TreeGrafter"/>
</dbReference>
<keyword evidence="2" id="KW-0479">Metal-binding</keyword>
<feature type="compositionally biased region" description="Pro residues" evidence="7">
    <location>
        <begin position="270"/>
        <end position="284"/>
    </location>
</feature>
<evidence type="ECO:0000256" key="6">
    <source>
        <dbReference type="ARBA" id="ARBA00023242"/>
    </source>
</evidence>
<reference evidence="9 10" key="1">
    <citation type="journal article" date="2015" name="Genome Biol.">
        <title>Comparative genomics of Steinernema reveals deeply conserved gene regulatory networks.</title>
        <authorList>
            <person name="Dillman A.R."/>
            <person name="Macchietto M."/>
            <person name="Porter C.F."/>
            <person name="Rogers A."/>
            <person name="Williams B."/>
            <person name="Antoshechkin I."/>
            <person name="Lee M.M."/>
            <person name="Goodwin Z."/>
            <person name="Lu X."/>
            <person name="Lewis E.E."/>
            <person name="Goodrich-Blair H."/>
            <person name="Stock S.P."/>
            <person name="Adams B.J."/>
            <person name="Sternberg P.W."/>
            <person name="Mortazavi A."/>
        </authorList>
    </citation>
    <scope>NUCLEOTIDE SEQUENCE [LARGE SCALE GENOMIC DNA]</scope>
    <source>
        <strain evidence="9 10">ALL</strain>
    </source>
</reference>
<evidence type="ECO:0000313" key="9">
    <source>
        <dbReference type="EMBL" id="TKR76356.1"/>
    </source>
</evidence>
<feature type="region of interest" description="Disordered" evidence="7">
    <location>
        <begin position="752"/>
        <end position="788"/>
    </location>
</feature>
<comment type="caution">
    <text evidence="9">The sequence shown here is derived from an EMBL/GenBank/DDBJ whole genome shotgun (WGS) entry which is preliminary data.</text>
</comment>
<comment type="subcellular location">
    <subcellularLocation>
        <location evidence="1">Nucleus</location>
    </subcellularLocation>
</comment>
<dbReference type="GO" id="GO:0005634">
    <property type="term" value="C:nucleus"/>
    <property type="evidence" value="ECO:0007669"/>
    <property type="project" value="UniProtKB-SubCell"/>
</dbReference>
<dbReference type="PANTHER" id="PTHR16515:SF49">
    <property type="entry name" value="GASTRULA ZINC FINGER PROTEIN XLCGF49.1-LIKE-RELATED"/>
    <property type="match status" value="1"/>
</dbReference>
<keyword evidence="4" id="KW-0863">Zinc-finger</keyword>
<evidence type="ECO:0000259" key="8">
    <source>
        <dbReference type="PROSITE" id="PS00028"/>
    </source>
</evidence>
<evidence type="ECO:0000313" key="10">
    <source>
        <dbReference type="Proteomes" id="UP000298663"/>
    </source>
</evidence>
<feature type="compositionally biased region" description="Basic and acidic residues" evidence="7">
    <location>
        <begin position="433"/>
        <end position="444"/>
    </location>
</feature>